<dbReference type="CDD" id="cd07820">
    <property type="entry name" value="SRPBCC_3"/>
    <property type="match status" value="1"/>
</dbReference>
<dbReference type="Gene3D" id="3.30.530.20">
    <property type="match status" value="1"/>
</dbReference>
<dbReference type="EMBL" id="JAGUCN010000012">
    <property type="protein sequence ID" value="MBS2212019.1"/>
    <property type="molecule type" value="Genomic_DNA"/>
</dbReference>
<name>A0ABS5KAG3_9BACT</name>
<dbReference type="Proteomes" id="UP000721861">
    <property type="component" value="Unassembled WGS sequence"/>
</dbReference>
<gene>
    <name evidence="1" type="ORF">KEM09_11420</name>
</gene>
<dbReference type="RefSeq" id="WP_212228440.1">
    <property type="nucleotide sequence ID" value="NZ_JAGUCN010000012.1"/>
</dbReference>
<evidence type="ECO:0000313" key="1">
    <source>
        <dbReference type="EMBL" id="MBS2212019.1"/>
    </source>
</evidence>
<dbReference type="SUPFAM" id="SSF55961">
    <property type="entry name" value="Bet v1-like"/>
    <property type="match status" value="1"/>
</dbReference>
<reference evidence="1 2" key="1">
    <citation type="journal article" date="2014" name="Int. J. Syst. Evol. Microbiol.">
        <title>Carboxylicivirga gen. nov. in the family Marinilabiliaceae with two novel species, Carboxylicivirga mesophila sp. nov. and Carboxylicivirga taeanensis sp. nov., and reclassification of Cytophaga fermentans as Saccharicrinis fermentans gen. nov., comb. nov.</title>
        <authorList>
            <person name="Yang S.H."/>
            <person name="Seo H.S."/>
            <person name="Woo J.H."/>
            <person name="Oh H.M."/>
            <person name="Jang H."/>
            <person name="Lee J.H."/>
            <person name="Kim S.J."/>
            <person name="Kwon K.K."/>
        </authorList>
    </citation>
    <scope>NUCLEOTIDE SEQUENCE [LARGE SCALE GENOMIC DNA]</scope>
    <source>
        <strain evidence="1 2">JCM 18290</strain>
    </source>
</reference>
<keyword evidence="2" id="KW-1185">Reference proteome</keyword>
<dbReference type="InterPro" id="IPR023393">
    <property type="entry name" value="START-like_dom_sf"/>
</dbReference>
<comment type="caution">
    <text evidence="1">The sequence shown here is derived from an EMBL/GenBank/DDBJ whole genome shotgun (WGS) entry which is preliminary data.</text>
</comment>
<proteinExistence type="predicted"/>
<organism evidence="1 2">
    <name type="scientific">Carboxylicivirga mesophila</name>
    <dbReference type="NCBI Taxonomy" id="1166478"/>
    <lineage>
        <taxon>Bacteria</taxon>
        <taxon>Pseudomonadati</taxon>
        <taxon>Bacteroidota</taxon>
        <taxon>Bacteroidia</taxon>
        <taxon>Marinilabiliales</taxon>
        <taxon>Marinilabiliaceae</taxon>
        <taxon>Carboxylicivirga</taxon>
    </lineage>
</organism>
<sequence>MAFYQLIRQQHLNSDLQSVWEFVSNPANLRKITPTSMGFDIVTRHMPAQMYEGMIIEYNVKPFTMYRARWVTEITHIKQGQYFVDEQRIGPYKMWHHEHWIEQTDNGTLMTDIVSYSPPFGLLGRIANALFIQRRLASIFDYRERILAKHFSQVQVNA</sequence>
<protein>
    <submittedName>
        <fullName evidence="1">SRPBCC family protein</fullName>
    </submittedName>
</protein>
<evidence type="ECO:0000313" key="2">
    <source>
        <dbReference type="Proteomes" id="UP000721861"/>
    </source>
</evidence>
<accession>A0ABS5KAG3</accession>